<evidence type="ECO:0000313" key="11">
    <source>
        <dbReference type="EMBL" id="KKR86899.1"/>
    </source>
</evidence>
<dbReference type="AlphaFoldDB" id="A0A0G0UD72"/>
<evidence type="ECO:0000313" key="12">
    <source>
        <dbReference type="Proteomes" id="UP000034616"/>
    </source>
</evidence>
<dbReference type="GO" id="GO:0005524">
    <property type="term" value="F:ATP binding"/>
    <property type="evidence" value="ECO:0007669"/>
    <property type="project" value="UniProtKB-UniRule"/>
</dbReference>
<evidence type="ECO:0000256" key="8">
    <source>
        <dbReference type="ARBA" id="ARBA00023306"/>
    </source>
</evidence>
<keyword evidence="7 9" id="KW-0472">Membrane</keyword>
<dbReference type="GO" id="GO:0016887">
    <property type="term" value="F:ATP hydrolysis activity"/>
    <property type="evidence" value="ECO:0007669"/>
    <property type="project" value="InterPro"/>
</dbReference>
<sequence length="288" mass="32476">MVSFRLMGHPLTPLSLPVSRVRGDQQPIHQKSIHFSEVSQQKIFFTISTFSIFSLSLFDPPFMIRLKNVSKVYHPQTVALQHVNLHIKPGEFVSVVGQSGTGKSTFAKLLYAEERPTDGNVIIGGWDISRIRDAEVPLLRRQIGVVFQDFKLLSKKTVSENVAFALQVAGARHGHIRDLVPHVLHIVNLQEKANRYPRQLSGGEQQRVAIARALVHRPKIIVADEPTGNLDAVHTHDIINLLKKINEFGTTIILVTHNREIVNSLRKRVITLDHGEIVSDQEEGRYRL</sequence>
<dbReference type="InterPro" id="IPR003593">
    <property type="entry name" value="AAA+_ATPase"/>
</dbReference>
<comment type="subunit">
    <text evidence="9">Homodimer. Forms a membrane-associated complex with FtsX.</text>
</comment>
<dbReference type="GO" id="GO:0005886">
    <property type="term" value="C:plasma membrane"/>
    <property type="evidence" value="ECO:0007669"/>
    <property type="project" value="UniProtKB-SubCell"/>
</dbReference>
<dbReference type="EMBL" id="LCAH01000007">
    <property type="protein sequence ID" value="KKR86899.1"/>
    <property type="molecule type" value="Genomic_DNA"/>
</dbReference>
<dbReference type="PANTHER" id="PTHR24220">
    <property type="entry name" value="IMPORT ATP-BINDING PROTEIN"/>
    <property type="match status" value="1"/>
</dbReference>
<evidence type="ECO:0000256" key="6">
    <source>
        <dbReference type="ARBA" id="ARBA00022840"/>
    </source>
</evidence>
<dbReference type="SUPFAM" id="SSF52540">
    <property type="entry name" value="P-loop containing nucleoside triphosphate hydrolases"/>
    <property type="match status" value="1"/>
</dbReference>
<proteinExistence type="inferred from homology"/>
<gene>
    <name evidence="9" type="primary">ftsE</name>
    <name evidence="11" type="ORF">UU35_C0007G0045</name>
</gene>
<accession>A0A0G0UD72</accession>
<feature type="domain" description="ABC transporter" evidence="10">
    <location>
        <begin position="64"/>
        <end position="288"/>
    </location>
</feature>
<dbReference type="SMART" id="SM00382">
    <property type="entry name" value="AAA"/>
    <property type="match status" value="1"/>
</dbReference>
<dbReference type="InterPro" id="IPR015854">
    <property type="entry name" value="ABC_transpr_LolD-like"/>
</dbReference>
<dbReference type="InterPro" id="IPR017871">
    <property type="entry name" value="ABC_transporter-like_CS"/>
</dbReference>
<evidence type="ECO:0000256" key="3">
    <source>
        <dbReference type="ARBA" id="ARBA00022475"/>
    </source>
</evidence>
<name>A0A0G0UD72_9BACT</name>
<evidence type="ECO:0000256" key="4">
    <source>
        <dbReference type="ARBA" id="ARBA00022618"/>
    </source>
</evidence>
<comment type="caution">
    <text evidence="11">The sequence shown here is derived from an EMBL/GenBank/DDBJ whole genome shotgun (WGS) entry which is preliminary data.</text>
</comment>
<dbReference type="Pfam" id="PF00005">
    <property type="entry name" value="ABC_tran"/>
    <property type="match status" value="1"/>
</dbReference>
<dbReference type="InterPro" id="IPR005286">
    <property type="entry name" value="Cell_div_FtsE"/>
</dbReference>
<dbReference type="PATRIC" id="fig|1618985.3.peg.560"/>
<dbReference type="GO" id="GO:0022857">
    <property type="term" value="F:transmembrane transporter activity"/>
    <property type="evidence" value="ECO:0007669"/>
    <property type="project" value="TreeGrafter"/>
</dbReference>
<protein>
    <recommendedName>
        <fullName evidence="2 9">Cell division ATP-binding protein FtsE</fullName>
    </recommendedName>
</protein>
<evidence type="ECO:0000256" key="5">
    <source>
        <dbReference type="ARBA" id="ARBA00022741"/>
    </source>
</evidence>
<comment type="similarity">
    <text evidence="1 9">Belongs to the ABC transporter superfamily.</text>
</comment>
<comment type="function">
    <text evidence="9">Part of the ABC transporter FtsEX involved in cellular division.</text>
</comment>
<dbReference type="FunFam" id="3.40.50.300:FF:000056">
    <property type="entry name" value="Cell division ATP-binding protein FtsE"/>
    <property type="match status" value="1"/>
</dbReference>
<dbReference type="PROSITE" id="PS00211">
    <property type="entry name" value="ABC_TRANSPORTER_1"/>
    <property type="match status" value="1"/>
</dbReference>
<evidence type="ECO:0000256" key="1">
    <source>
        <dbReference type="ARBA" id="ARBA00005417"/>
    </source>
</evidence>
<evidence type="ECO:0000256" key="2">
    <source>
        <dbReference type="ARBA" id="ARBA00020019"/>
    </source>
</evidence>
<dbReference type="PROSITE" id="PS50893">
    <property type="entry name" value="ABC_TRANSPORTER_2"/>
    <property type="match status" value="1"/>
</dbReference>
<keyword evidence="6 9" id="KW-0067">ATP-binding</keyword>
<keyword evidence="4 9" id="KW-0132">Cell division</keyword>
<dbReference type="PANTHER" id="PTHR24220:SF470">
    <property type="entry name" value="CELL DIVISION ATP-BINDING PROTEIN FTSE"/>
    <property type="match status" value="1"/>
</dbReference>
<dbReference type="Proteomes" id="UP000034616">
    <property type="component" value="Unassembled WGS sequence"/>
</dbReference>
<dbReference type="InterPro" id="IPR027417">
    <property type="entry name" value="P-loop_NTPase"/>
</dbReference>
<evidence type="ECO:0000256" key="9">
    <source>
        <dbReference type="RuleBase" id="RU365094"/>
    </source>
</evidence>
<keyword evidence="8 9" id="KW-0131">Cell cycle</keyword>
<dbReference type="Gene3D" id="3.40.50.300">
    <property type="entry name" value="P-loop containing nucleotide triphosphate hydrolases"/>
    <property type="match status" value="1"/>
</dbReference>
<evidence type="ECO:0000256" key="7">
    <source>
        <dbReference type="ARBA" id="ARBA00023136"/>
    </source>
</evidence>
<evidence type="ECO:0000259" key="10">
    <source>
        <dbReference type="PROSITE" id="PS50893"/>
    </source>
</evidence>
<dbReference type="InterPro" id="IPR003439">
    <property type="entry name" value="ABC_transporter-like_ATP-bd"/>
</dbReference>
<comment type="subcellular location">
    <subcellularLocation>
        <location evidence="9">Cell membrane</location>
        <topology evidence="9">Peripheral membrane protein</topology>
        <orientation evidence="9">Cytoplasmic side</orientation>
    </subcellularLocation>
</comment>
<keyword evidence="5 9" id="KW-0547">Nucleotide-binding</keyword>
<reference evidence="11 12" key="1">
    <citation type="journal article" date="2015" name="Nature">
        <title>rRNA introns, odd ribosomes, and small enigmatic genomes across a large radiation of phyla.</title>
        <authorList>
            <person name="Brown C.T."/>
            <person name="Hug L.A."/>
            <person name="Thomas B.C."/>
            <person name="Sharon I."/>
            <person name="Castelle C.J."/>
            <person name="Singh A."/>
            <person name="Wilkins M.J."/>
            <person name="Williams K.H."/>
            <person name="Banfield J.F."/>
        </authorList>
    </citation>
    <scope>NUCLEOTIDE SEQUENCE [LARGE SCALE GENOMIC DNA]</scope>
</reference>
<keyword evidence="3 9" id="KW-1003">Cell membrane</keyword>
<dbReference type="GO" id="GO:0051301">
    <property type="term" value="P:cell division"/>
    <property type="evidence" value="ECO:0007669"/>
    <property type="project" value="UniProtKB-UniRule"/>
</dbReference>
<organism evidence="11 12">
    <name type="scientific">Candidatus Uhrbacteria bacterium GW2011_GWC2_41_11</name>
    <dbReference type="NCBI Taxonomy" id="1618985"/>
    <lineage>
        <taxon>Bacteria</taxon>
        <taxon>Candidatus Uhriibacteriota</taxon>
    </lineage>
</organism>
<dbReference type="NCBIfam" id="TIGR02673">
    <property type="entry name" value="FtsE"/>
    <property type="match status" value="1"/>
</dbReference>